<sequence>MPTLIANWKRLVGWAALIFVAYQAVSLIVYTTPAESYSTFAARASAFLAYYVFFRRTPSHKRLLGAALFVLIQVIDIAVLFALSGSLAGWLDLPGTSINFAVCLLAYLASQMSSNNSFKPKPLRGSA</sequence>
<proteinExistence type="predicted"/>
<feature type="transmembrane region" description="Helical" evidence="1">
    <location>
        <begin position="89"/>
        <end position="109"/>
    </location>
</feature>
<keyword evidence="1" id="KW-0472">Membrane</keyword>
<dbReference type="AlphaFoldDB" id="A0A5R9PAY5"/>
<keyword evidence="1" id="KW-1133">Transmembrane helix</keyword>
<feature type="transmembrane region" description="Helical" evidence="1">
    <location>
        <begin position="12"/>
        <end position="30"/>
    </location>
</feature>
<reference evidence="2 3" key="1">
    <citation type="submission" date="2019-04" db="EMBL/GenBank/DDBJ databases">
        <authorList>
            <person name="Grouzdev D.S."/>
            <person name="Nazina T.N."/>
        </authorList>
    </citation>
    <scope>NUCLEOTIDE SEQUENCE [LARGE SCALE GENOMIC DNA]</scope>
    <source>
        <strain evidence="2 3">SHC 3-19</strain>
    </source>
</reference>
<feature type="transmembrane region" description="Helical" evidence="1">
    <location>
        <begin position="36"/>
        <end position="54"/>
    </location>
</feature>
<protein>
    <submittedName>
        <fullName evidence="2">Uncharacterized protein</fullName>
    </submittedName>
</protein>
<comment type="caution">
    <text evidence="2">The sequence shown here is derived from an EMBL/GenBank/DDBJ whole genome shotgun (WGS) entry which is preliminary data.</text>
</comment>
<dbReference type="Proteomes" id="UP000308508">
    <property type="component" value="Unassembled WGS sequence"/>
</dbReference>
<name>A0A5R9PAY5_9GAMM</name>
<evidence type="ECO:0000313" key="3">
    <source>
        <dbReference type="Proteomes" id="UP000308508"/>
    </source>
</evidence>
<dbReference type="EMBL" id="SROY01000010">
    <property type="protein sequence ID" value="TLX20679.1"/>
    <property type="molecule type" value="Genomic_DNA"/>
</dbReference>
<accession>A0A5R9PAY5</accession>
<dbReference type="RefSeq" id="WP_138350029.1">
    <property type="nucleotide sequence ID" value="NZ_SROY01000010.1"/>
</dbReference>
<evidence type="ECO:0000256" key="1">
    <source>
        <dbReference type="SAM" id="Phobius"/>
    </source>
</evidence>
<organism evidence="2 3">
    <name type="scientific">Thermomonas fusca</name>
    <dbReference type="NCBI Taxonomy" id="215690"/>
    <lineage>
        <taxon>Bacteria</taxon>
        <taxon>Pseudomonadati</taxon>
        <taxon>Pseudomonadota</taxon>
        <taxon>Gammaproteobacteria</taxon>
        <taxon>Lysobacterales</taxon>
        <taxon>Lysobacteraceae</taxon>
        <taxon>Thermomonas</taxon>
    </lineage>
</organism>
<gene>
    <name evidence="2" type="ORF">E5S66_13395</name>
</gene>
<feature type="transmembrane region" description="Helical" evidence="1">
    <location>
        <begin position="63"/>
        <end position="83"/>
    </location>
</feature>
<keyword evidence="3" id="KW-1185">Reference proteome</keyword>
<evidence type="ECO:0000313" key="2">
    <source>
        <dbReference type="EMBL" id="TLX20679.1"/>
    </source>
</evidence>
<keyword evidence="1" id="KW-0812">Transmembrane</keyword>